<dbReference type="Proteomes" id="UP000494256">
    <property type="component" value="Unassembled WGS sequence"/>
</dbReference>
<evidence type="ECO:0000313" key="5">
    <source>
        <dbReference type="Proteomes" id="UP000494106"/>
    </source>
</evidence>
<evidence type="ECO:0000256" key="2">
    <source>
        <dbReference type="SAM" id="SignalP"/>
    </source>
</evidence>
<evidence type="ECO:0000313" key="6">
    <source>
        <dbReference type="Proteomes" id="UP000494256"/>
    </source>
</evidence>
<dbReference type="Proteomes" id="UP000494106">
    <property type="component" value="Unassembled WGS sequence"/>
</dbReference>
<reference evidence="5 6" key="1">
    <citation type="submission" date="2020-04" db="EMBL/GenBank/DDBJ databases">
        <authorList>
            <person name="Wallbank WR R."/>
            <person name="Pardo Diaz C."/>
            <person name="Kozak K."/>
            <person name="Martin S."/>
            <person name="Jiggins C."/>
            <person name="Moest M."/>
            <person name="Warren A I."/>
            <person name="Byers J.R.P. K."/>
            <person name="Montejo-Kovacevich G."/>
            <person name="Yen C E."/>
        </authorList>
    </citation>
    <scope>NUCLEOTIDE SEQUENCE [LARGE SCALE GENOMIC DNA]</scope>
</reference>
<organism evidence="3 5">
    <name type="scientific">Arctia plantaginis</name>
    <name type="common">Wood tiger moth</name>
    <name type="synonym">Phalaena plantaginis</name>
    <dbReference type="NCBI Taxonomy" id="874455"/>
    <lineage>
        <taxon>Eukaryota</taxon>
        <taxon>Metazoa</taxon>
        <taxon>Ecdysozoa</taxon>
        <taxon>Arthropoda</taxon>
        <taxon>Hexapoda</taxon>
        <taxon>Insecta</taxon>
        <taxon>Pterygota</taxon>
        <taxon>Neoptera</taxon>
        <taxon>Endopterygota</taxon>
        <taxon>Lepidoptera</taxon>
        <taxon>Glossata</taxon>
        <taxon>Ditrysia</taxon>
        <taxon>Noctuoidea</taxon>
        <taxon>Erebidae</taxon>
        <taxon>Arctiinae</taxon>
        <taxon>Arctia</taxon>
    </lineage>
</organism>
<dbReference type="AlphaFoldDB" id="A0A8S1AI32"/>
<proteinExistence type="predicted"/>
<dbReference type="EMBL" id="CADEBD010000857">
    <property type="protein sequence ID" value="CAB3260501.1"/>
    <property type="molecule type" value="Genomic_DNA"/>
</dbReference>
<feature type="signal peptide" evidence="2">
    <location>
        <begin position="1"/>
        <end position="19"/>
    </location>
</feature>
<name>A0A8S1AI32_ARCPL</name>
<keyword evidence="5" id="KW-1185">Reference proteome</keyword>
<dbReference type="Gene3D" id="2.70.220.10">
    <property type="entry name" value="Ganglioside GM2 activator"/>
    <property type="match status" value="1"/>
</dbReference>
<dbReference type="EMBL" id="CADEBC010000522">
    <property type="protein sequence ID" value="CAB3244959.1"/>
    <property type="molecule type" value="Genomic_DNA"/>
</dbReference>
<dbReference type="OrthoDB" id="8188508at2759"/>
<evidence type="ECO:0000313" key="3">
    <source>
        <dbReference type="EMBL" id="CAB3244959.1"/>
    </source>
</evidence>
<comment type="caution">
    <text evidence="3">The sequence shown here is derived from an EMBL/GenBank/DDBJ whole genome shotgun (WGS) entry which is preliminary data.</text>
</comment>
<evidence type="ECO:0000313" key="4">
    <source>
        <dbReference type="EMBL" id="CAB3260501.1"/>
    </source>
</evidence>
<gene>
    <name evidence="3" type="ORF">APLA_LOCUS10234</name>
    <name evidence="4" type="ORF">APLA_LOCUS17002</name>
</gene>
<feature type="chain" id="PRO_5036273100" evidence="2">
    <location>
        <begin position="20"/>
        <end position="225"/>
    </location>
</feature>
<keyword evidence="1 2" id="KW-0732">Signal</keyword>
<accession>A0A8S1AI32</accession>
<evidence type="ECO:0000256" key="1">
    <source>
        <dbReference type="ARBA" id="ARBA00022729"/>
    </source>
</evidence>
<dbReference type="InterPro" id="IPR036846">
    <property type="entry name" value="GM2-AP_sf"/>
</dbReference>
<sequence length="225" mass="25982">MWFGTFLVFSCLILIKSSPAPTHLLVTRVGPCEDEPQDIISVSELKISTQSYDSTLSGTLNITENIEDGWKIKVVVEKCLDMRNRDTCDHFRSFSLVRDGCNDDGENEQIIYTMLFHYINPKLECPIQSGSYEVLNYPFFTQDNYVPVYEAKISTSVFGYIYRLLGYSQDKRKMLCVEAYVQLIYIRDHVWVQKTDIKSTTVGLPSSKFQIEDEDIADNKEYDKI</sequence>
<protein>
    <submittedName>
        <fullName evidence="3">Uncharacterized protein</fullName>
    </submittedName>
</protein>